<evidence type="ECO:0000313" key="2">
    <source>
        <dbReference type="EMBL" id="GFT47357.1"/>
    </source>
</evidence>
<accession>A0A8X6P2R9</accession>
<dbReference type="AlphaFoldDB" id="A0A8X6P2R9"/>
<feature type="compositionally biased region" description="Basic and acidic residues" evidence="1">
    <location>
        <begin position="1"/>
        <end position="13"/>
    </location>
</feature>
<protein>
    <submittedName>
        <fullName evidence="2">Uncharacterized protein</fullName>
    </submittedName>
</protein>
<name>A0A8X6P2R9_NEPPI</name>
<proteinExistence type="predicted"/>
<sequence length="390" mass="43193">SNGIDEKDSKNDNTSEYNCNKYGSREEFSNISGEITVNCPEKGPSEFRFLKPPKAFEISKADKSTETRESESALDDNLSFSKSKRSSSSRQISKDEFSNTFGKQMYSSIADTWLHTENGYVIRVSRGSSTKCSPSTETFKGISPSYSMKIHNAETSKSNLDLNLEMKDSQEKLGNIYSKTLWNAIFKEFSSSRKNSESYFSSRLINSEEIPPLQSPQGLDLSVKKISPQNVIKKENHYPAFSAPDQSSLSFKTSTTSFTFVNSGVIHPSESPWGSLIPAESSLIPSKTDLGNVCGKSSIFTTPYQTSTSSQMFTDSSAENILNWSTSVRKCPGVSNNSPVRNLCELLCTALILQIFVLMMVLRSKLHCASYSKYSALCNAVRNILRTGAL</sequence>
<keyword evidence="3" id="KW-1185">Reference proteome</keyword>
<feature type="region of interest" description="Disordered" evidence="1">
    <location>
        <begin position="58"/>
        <end position="94"/>
    </location>
</feature>
<organism evidence="2 3">
    <name type="scientific">Nephila pilipes</name>
    <name type="common">Giant wood spider</name>
    <name type="synonym">Nephila maculata</name>
    <dbReference type="NCBI Taxonomy" id="299642"/>
    <lineage>
        <taxon>Eukaryota</taxon>
        <taxon>Metazoa</taxon>
        <taxon>Ecdysozoa</taxon>
        <taxon>Arthropoda</taxon>
        <taxon>Chelicerata</taxon>
        <taxon>Arachnida</taxon>
        <taxon>Araneae</taxon>
        <taxon>Araneomorphae</taxon>
        <taxon>Entelegynae</taxon>
        <taxon>Araneoidea</taxon>
        <taxon>Nephilidae</taxon>
        <taxon>Nephila</taxon>
    </lineage>
</organism>
<dbReference type="EMBL" id="BMAW01064834">
    <property type="protein sequence ID" value="GFT47357.1"/>
    <property type="molecule type" value="Genomic_DNA"/>
</dbReference>
<feature type="compositionally biased region" description="Basic and acidic residues" evidence="1">
    <location>
        <begin position="58"/>
        <end position="71"/>
    </location>
</feature>
<evidence type="ECO:0000256" key="1">
    <source>
        <dbReference type="SAM" id="MobiDB-lite"/>
    </source>
</evidence>
<dbReference type="Proteomes" id="UP000887013">
    <property type="component" value="Unassembled WGS sequence"/>
</dbReference>
<reference evidence="2" key="1">
    <citation type="submission" date="2020-08" db="EMBL/GenBank/DDBJ databases">
        <title>Multicomponent nature underlies the extraordinary mechanical properties of spider dragline silk.</title>
        <authorList>
            <person name="Kono N."/>
            <person name="Nakamura H."/>
            <person name="Mori M."/>
            <person name="Yoshida Y."/>
            <person name="Ohtoshi R."/>
            <person name="Malay A.D."/>
            <person name="Moran D.A.P."/>
            <person name="Tomita M."/>
            <person name="Numata K."/>
            <person name="Arakawa K."/>
        </authorList>
    </citation>
    <scope>NUCLEOTIDE SEQUENCE</scope>
</reference>
<feature type="non-terminal residue" evidence="2">
    <location>
        <position position="1"/>
    </location>
</feature>
<evidence type="ECO:0000313" key="3">
    <source>
        <dbReference type="Proteomes" id="UP000887013"/>
    </source>
</evidence>
<comment type="caution">
    <text evidence="2">The sequence shown here is derived from an EMBL/GenBank/DDBJ whole genome shotgun (WGS) entry which is preliminary data.</text>
</comment>
<feature type="region of interest" description="Disordered" evidence="1">
    <location>
        <begin position="1"/>
        <end position="21"/>
    </location>
</feature>
<gene>
    <name evidence="2" type="ORF">NPIL_171911</name>
</gene>